<dbReference type="KEGG" id="marq:MARGE09_P0262"/>
<keyword evidence="1 2" id="KW-0732">Signal</keyword>
<evidence type="ECO:0000313" key="4">
    <source>
        <dbReference type="EMBL" id="BCD96063.1"/>
    </source>
</evidence>
<sequence>MKKLLLIALSTSLAMGANAADERKFYAGAAGSFWKVSDKSTGDTNFNLSSLEGAFGYEALPWLAVEARFGFGVERQTEDLGGNYSSEVTINDPDSTTTPPETMEAIRYTEIRMPIKAELNYYGSIYLKPQMKNDVAVVYGLIGYTMFDADFSEASSTYQGDYTGDINDPATWSYVEGSGNTTTNEPVEYSESEGSFSMGVGVGFYFKDRYVFNIEYKNLVQSLPVGDSDTTLRINGVTLGVNYSF</sequence>
<dbReference type="SUPFAM" id="SSF56925">
    <property type="entry name" value="OMPA-like"/>
    <property type="match status" value="1"/>
</dbReference>
<dbReference type="InterPro" id="IPR011250">
    <property type="entry name" value="OMP/PagP_B-barrel"/>
</dbReference>
<dbReference type="AlphaFoldDB" id="A0AAN2BIM4"/>
<name>A0AAN2BIM4_9GAMM</name>
<feature type="signal peptide" evidence="2">
    <location>
        <begin position="1"/>
        <end position="19"/>
    </location>
</feature>
<feature type="domain" description="Outer membrane protein beta-barrel" evidence="3">
    <location>
        <begin position="6"/>
        <end position="245"/>
    </location>
</feature>
<dbReference type="Proteomes" id="UP001320119">
    <property type="component" value="Chromosome"/>
</dbReference>
<evidence type="ECO:0000256" key="1">
    <source>
        <dbReference type="ARBA" id="ARBA00022729"/>
    </source>
</evidence>
<reference evidence="4 5" key="1">
    <citation type="journal article" date="2022" name="IScience">
        <title>An ultrasensitive nanofiber-based assay for enzymatic hydrolysis and deep-sea microbial degradation of cellulose.</title>
        <authorList>
            <person name="Tsudome M."/>
            <person name="Tachioka M."/>
            <person name="Miyazaki M."/>
            <person name="Uchimura K."/>
            <person name="Tsuda M."/>
            <person name="Takaki Y."/>
            <person name="Deguchi S."/>
        </authorList>
    </citation>
    <scope>NUCLEOTIDE SEQUENCE [LARGE SCALE GENOMIC DNA]</scope>
    <source>
        <strain evidence="4 5">GE09</strain>
    </source>
</reference>
<evidence type="ECO:0000259" key="3">
    <source>
        <dbReference type="Pfam" id="PF13505"/>
    </source>
</evidence>
<evidence type="ECO:0000256" key="2">
    <source>
        <dbReference type="SAM" id="SignalP"/>
    </source>
</evidence>
<gene>
    <name evidence="4" type="ORF">MARGE09_P0262</name>
</gene>
<keyword evidence="5" id="KW-1185">Reference proteome</keyword>
<dbReference type="Pfam" id="PF13505">
    <property type="entry name" value="OMP_b-brl"/>
    <property type="match status" value="1"/>
</dbReference>
<dbReference type="InterPro" id="IPR027385">
    <property type="entry name" value="Beta-barrel_OMP"/>
</dbReference>
<feature type="chain" id="PRO_5042987266" description="Outer membrane protein beta-barrel domain-containing protein" evidence="2">
    <location>
        <begin position="20"/>
        <end position="245"/>
    </location>
</feature>
<dbReference type="EMBL" id="AP023086">
    <property type="protein sequence ID" value="BCD96063.1"/>
    <property type="molecule type" value="Genomic_DNA"/>
</dbReference>
<accession>A0AAN2BIM4</accession>
<proteinExistence type="predicted"/>
<organism evidence="4 5">
    <name type="scientific">Marinagarivorans cellulosilyticus</name>
    <dbReference type="NCBI Taxonomy" id="2721545"/>
    <lineage>
        <taxon>Bacteria</taxon>
        <taxon>Pseudomonadati</taxon>
        <taxon>Pseudomonadota</taxon>
        <taxon>Gammaproteobacteria</taxon>
        <taxon>Cellvibrionales</taxon>
        <taxon>Cellvibrionaceae</taxon>
        <taxon>Marinagarivorans</taxon>
    </lineage>
</organism>
<evidence type="ECO:0000313" key="5">
    <source>
        <dbReference type="Proteomes" id="UP001320119"/>
    </source>
</evidence>
<protein>
    <recommendedName>
        <fullName evidence="3">Outer membrane protein beta-barrel domain-containing protein</fullName>
    </recommendedName>
</protein>
<dbReference type="RefSeq" id="WP_236985570.1">
    <property type="nucleotide sequence ID" value="NZ_AP023086.1"/>
</dbReference>